<dbReference type="AlphaFoldDB" id="A0A9P9F7S5"/>
<comment type="caution">
    <text evidence="2">The sequence shown here is derived from an EMBL/GenBank/DDBJ whole genome shotgun (WGS) entry which is preliminary data.</text>
</comment>
<gene>
    <name evidence="2" type="ORF">B0J13DRAFT_521819</name>
</gene>
<name>A0A9P9F7S5_9HYPO</name>
<evidence type="ECO:0000256" key="1">
    <source>
        <dbReference type="SAM" id="MobiDB-lite"/>
    </source>
</evidence>
<accession>A0A9P9F7S5</accession>
<proteinExistence type="predicted"/>
<keyword evidence="3" id="KW-1185">Reference proteome</keyword>
<feature type="region of interest" description="Disordered" evidence="1">
    <location>
        <begin position="1"/>
        <end position="28"/>
    </location>
</feature>
<sequence>MAPWQWLSLGEKQKPQAPNKLTARQSSEVGAVKPWLGPWQPRKAGDQGTGLAPLGGVTSFCSLPGPFSSHARSDELYGTVQIQMHLHPGLRPKQLPPTTYGRRTAYSGRAGRDTDATVGGAAFGPQLQDNPPFCGVEFASASASASVSAAAQQSRVVCVSGTAQTGGIWVCGALAFWGGIAVCVCRDGPPVDGLHPPHHLK</sequence>
<organism evidence="2 3">
    <name type="scientific">Dactylonectria estremocensis</name>
    <dbReference type="NCBI Taxonomy" id="1079267"/>
    <lineage>
        <taxon>Eukaryota</taxon>
        <taxon>Fungi</taxon>
        <taxon>Dikarya</taxon>
        <taxon>Ascomycota</taxon>
        <taxon>Pezizomycotina</taxon>
        <taxon>Sordariomycetes</taxon>
        <taxon>Hypocreomycetidae</taxon>
        <taxon>Hypocreales</taxon>
        <taxon>Nectriaceae</taxon>
        <taxon>Dactylonectria</taxon>
    </lineage>
</organism>
<evidence type="ECO:0000313" key="3">
    <source>
        <dbReference type="Proteomes" id="UP000717696"/>
    </source>
</evidence>
<protein>
    <submittedName>
        <fullName evidence="2">Uncharacterized protein</fullName>
    </submittedName>
</protein>
<evidence type="ECO:0000313" key="2">
    <source>
        <dbReference type="EMBL" id="KAH7155694.1"/>
    </source>
</evidence>
<dbReference type="Proteomes" id="UP000717696">
    <property type="component" value="Unassembled WGS sequence"/>
</dbReference>
<dbReference type="EMBL" id="JAGMUU010000004">
    <property type="protein sequence ID" value="KAH7155694.1"/>
    <property type="molecule type" value="Genomic_DNA"/>
</dbReference>
<reference evidence="2" key="1">
    <citation type="journal article" date="2021" name="Nat. Commun.">
        <title>Genetic determinants of endophytism in the Arabidopsis root mycobiome.</title>
        <authorList>
            <person name="Mesny F."/>
            <person name="Miyauchi S."/>
            <person name="Thiergart T."/>
            <person name="Pickel B."/>
            <person name="Atanasova L."/>
            <person name="Karlsson M."/>
            <person name="Huettel B."/>
            <person name="Barry K.W."/>
            <person name="Haridas S."/>
            <person name="Chen C."/>
            <person name="Bauer D."/>
            <person name="Andreopoulos W."/>
            <person name="Pangilinan J."/>
            <person name="LaButti K."/>
            <person name="Riley R."/>
            <person name="Lipzen A."/>
            <person name="Clum A."/>
            <person name="Drula E."/>
            <person name="Henrissat B."/>
            <person name="Kohler A."/>
            <person name="Grigoriev I.V."/>
            <person name="Martin F.M."/>
            <person name="Hacquard S."/>
        </authorList>
    </citation>
    <scope>NUCLEOTIDE SEQUENCE</scope>
    <source>
        <strain evidence="2">MPI-CAGE-AT-0021</strain>
    </source>
</reference>